<dbReference type="Pfam" id="PF00149">
    <property type="entry name" value="Metallophos"/>
    <property type="match status" value="1"/>
</dbReference>
<dbReference type="InterPro" id="IPR029052">
    <property type="entry name" value="Metallo-depent_PP-like"/>
</dbReference>
<dbReference type="AlphaFoldDB" id="A0AAF3EVE6"/>
<evidence type="ECO:0000256" key="5">
    <source>
        <dbReference type="RuleBase" id="RU004273"/>
    </source>
</evidence>
<dbReference type="InterPro" id="IPR004843">
    <property type="entry name" value="Calcineurin-like_PHP"/>
</dbReference>
<comment type="catalytic activity">
    <reaction evidence="5">
        <text>O-phospho-L-threonyl-[protein] + H2O = L-threonyl-[protein] + phosphate</text>
        <dbReference type="Rhea" id="RHEA:47004"/>
        <dbReference type="Rhea" id="RHEA-COMP:11060"/>
        <dbReference type="Rhea" id="RHEA-COMP:11605"/>
        <dbReference type="ChEBI" id="CHEBI:15377"/>
        <dbReference type="ChEBI" id="CHEBI:30013"/>
        <dbReference type="ChEBI" id="CHEBI:43474"/>
        <dbReference type="ChEBI" id="CHEBI:61977"/>
        <dbReference type="EC" id="3.1.3.16"/>
    </reaction>
</comment>
<dbReference type="InterPro" id="IPR047129">
    <property type="entry name" value="PPA2-like"/>
</dbReference>
<reference evidence="8" key="1">
    <citation type="submission" date="2024-02" db="UniProtKB">
        <authorList>
            <consortium name="WormBaseParasite"/>
        </authorList>
    </citation>
    <scope>IDENTIFICATION</scope>
</reference>
<dbReference type="InterPro" id="IPR006186">
    <property type="entry name" value="Ser/Thr-sp_prot-phosphatase"/>
</dbReference>
<keyword evidence="7" id="KW-1185">Reference proteome</keyword>
<feature type="domain" description="Serine/threonine specific protein phosphatases" evidence="6">
    <location>
        <begin position="149"/>
        <end position="154"/>
    </location>
</feature>
<dbReference type="Proteomes" id="UP000887575">
    <property type="component" value="Unassembled WGS sequence"/>
</dbReference>
<evidence type="ECO:0000313" key="8">
    <source>
        <dbReference type="WBParaSite" id="MBELARI_LOCUS1809"/>
    </source>
</evidence>
<protein>
    <recommendedName>
        <fullName evidence="5">Serine/threonine-protein phosphatase</fullName>
        <ecNumber evidence="5">3.1.3.16</ecNumber>
    </recommendedName>
</protein>
<comment type="similarity">
    <text evidence="5">Belongs to the PPP phosphatase family.</text>
</comment>
<dbReference type="SMART" id="SM00156">
    <property type="entry name" value="PP2Ac"/>
    <property type="match status" value="1"/>
</dbReference>
<dbReference type="CDD" id="cd07415">
    <property type="entry name" value="MPP_PP2A_PP4_PP6"/>
    <property type="match status" value="1"/>
</dbReference>
<dbReference type="GO" id="GO:0046872">
    <property type="term" value="F:metal ion binding"/>
    <property type="evidence" value="ECO:0007669"/>
    <property type="project" value="UniProtKB-KW"/>
</dbReference>
<dbReference type="PRINTS" id="PR00114">
    <property type="entry name" value="STPHPHTASE"/>
</dbReference>
<accession>A0AAF3EVE6</accession>
<organism evidence="7 8">
    <name type="scientific">Mesorhabditis belari</name>
    <dbReference type="NCBI Taxonomy" id="2138241"/>
    <lineage>
        <taxon>Eukaryota</taxon>
        <taxon>Metazoa</taxon>
        <taxon>Ecdysozoa</taxon>
        <taxon>Nematoda</taxon>
        <taxon>Chromadorea</taxon>
        <taxon>Rhabditida</taxon>
        <taxon>Rhabditina</taxon>
        <taxon>Rhabditomorpha</taxon>
        <taxon>Rhabditoidea</taxon>
        <taxon>Rhabditidae</taxon>
        <taxon>Mesorhabditinae</taxon>
        <taxon>Mesorhabditis</taxon>
    </lineage>
</organism>
<dbReference type="SUPFAM" id="SSF56300">
    <property type="entry name" value="Metallo-dependent phosphatases"/>
    <property type="match status" value="1"/>
</dbReference>
<dbReference type="PROSITE" id="PS00125">
    <property type="entry name" value="SER_THR_PHOSPHATASE"/>
    <property type="match status" value="1"/>
</dbReference>
<dbReference type="PANTHER" id="PTHR45619">
    <property type="entry name" value="SERINE/THREONINE-PROTEIN PHOSPHATASE PP2A-RELATED"/>
    <property type="match status" value="1"/>
</dbReference>
<evidence type="ECO:0000313" key="7">
    <source>
        <dbReference type="Proteomes" id="UP000887575"/>
    </source>
</evidence>
<proteinExistence type="inferred from homology"/>
<comment type="cofactor">
    <cofactor evidence="1">
        <name>Mn(2+)</name>
        <dbReference type="ChEBI" id="CHEBI:29035"/>
    </cofactor>
</comment>
<dbReference type="GO" id="GO:0004722">
    <property type="term" value="F:protein serine/threonine phosphatase activity"/>
    <property type="evidence" value="ECO:0007669"/>
    <property type="project" value="UniProtKB-EC"/>
</dbReference>
<evidence type="ECO:0000259" key="6">
    <source>
        <dbReference type="PROSITE" id="PS00125"/>
    </source>
</evidence>
<name>A0AAF3EVE6_9BILA</name>
<dbReference type="Gene3D" id="3.60.21.10">
    <property type="match status" value="1"/>
</dbReference>
<evidence type="ECO:0000256" key="1">
    <source>
        <dbReference type="ARBA" id="ARBA00001936"/>
    </source>
</evidence>
<evidence type="ECO:0000256" key="4">
    <source>
        <dbReference type="ARBA" id="ARBA00023211"/>
    </source>
</evidence>
<evidence type="ECO:0000256" key="2">
    <source>
        <dbReference type="ARBA" id="ARBA00022723"/>
    </source>
</evidence>
<dbReference type="EC" id="3.1.3.16" evidence="5"/>
<dbReference type="WBParaSite" id="MBELARI_LOCUS1809">
    <property type="protein sequence ID" value="MBELARI_LOCUS1809"/>
    <property type="gene ID" value="MBELARI_LOCUS1809"/>
</dbReference>
<keyword evidence="3 5" id="KW-0378">Hydrolase</keyword>
<evidence type="ECO:0000256" key="3">
    <source>
        <dbReference type="ARBA" id="ARBA00022801"/>
    </source>
</evidence>
<keyword evidence="2" id="KW-0479">Metal-binding</keyword>
<sequence length="345" mass="39305">MACSTEECHVAIVEKSSTCSSSLLDLQLNHTDKQEIVFRGRSVRPDQWLEIAKQCKYLPEEDMLALCNLVVERLITMPNIVAVDLPVTICGDIHGQFYDLLELFRTGGEVPNTKYIFMGDYVDRGHYSLETLTLLFCLFLRYPDHVTLLRGNHESRRISSVYGFYDECIQKYGHPIVWKVCCEVFDLLPLAAVIDGDVLCVHGGLSPEIRSLDKIAFLDRNNEVPAKGAMCDLMWSDPEEDEDGWMINPRGAGWIFGETATRQFLDANGLSLVCRSHQLVQEGFKYMFNKCLCTVWSAPNYCYRCGNIAAVLELDIDGRREPKYFDAVAEENRIKPERAVIPYFL</sequence>
<keyword evidence="4" id="KW-0464">Manganese</keyword>